<comment type="caution">
    <text evidence="7">The sequence shown here is derived from an EMBL/GenBank/DDBJ whole genome shotgun (WGS) entry which is preliminary data.</text>
</comment>
<dbReference type="SUPFAM" id="SSF47090">
    <property type="entry name" value="PGBD-like"/>
    <property type="match status" value="2"/>
</dbReference>
<evidence type="ECO:0000313" key="7">
    <source>
        <dbReference type="EMBL" id="GAA2027116.1"/>
    </source>
</evidence>
<keyword evidence="8" id="KW-1185">Reference proteome</keyword>
<comment type="similarity">
    <text evidence="1">Belongs to the peptidase C40 family.</text>
</comment>
<feature type="signal peptide" evidence="5">
    <location>
        <begin position="1"/>
        <end position="27"/>
    </location>
</feature>
<keyword evidence="3" id="KW-0378">Hydrolase</keyword>
<evidence type="ECO:0000256" key="5">
    <source>
        <dbReference type="SAM" id="SignalP"/>
    </source>
</evidence>
<keyword evidence="2" id="KW-0645">Protease</keyword>
<dbReference type="InterPro" id="IPR002477">
    <property type="entry name" value="Peptidoglycan-bd-like"/>
</dbReference>
<evidence type="ECO:0000256" key="1">
    <source>
        <dbReference type="ARBA" id="ARBA00007074"/>
    </source>
</evidence>
<organism evidence="7 8">
    <name type="scientific">Catenulispora yoronensis</name>
    <dbReference type="NCBI Taxonomy" id="450799"/>
    <lineage>
        <taxon>Bacteria</taxon>
        <taxon>Bacillati</taxon>
        <taxon>Actinomycetota</taxon>
        <taxon>Actinomycetes</taxon>
        <taxon>Catenulisporales</taxon>
        <taxon>Catenulisporaceae</taxon>
        <taxon>Catenulispora</taxon>
    </lineage>
</organism>
<dbReference type="Pfam" id="PF01471">
    <property type="entry name" value="PG_binding_1"/>
    <property type="match status" value="2"/>
</dbReference>
<evidence type="ECO:0000256" key="3">
    <source>
        <dbReference type="ARBA" id="ARBA00022801"/>
    </source>
</evidence>
<sequence length="324" mass="33099">MSVKTRIATVVAAVGAAVALTAVSSGAADAAVTPNSSAGGTISRSEELSRAASWNGTPYSTSSYKAGPGGDISYRTDCSGYVSMALHLGGSYTTVSLPQVVTQISKDSLQPGDLLGVLGSNTGGNAGHVLIFDGWANSAHSSYNAWEDSGDAGVHHLTIPYPYWPNTSGPAASLYKPYRYNHISDSGGVTMPAWPNVVVNQSGANVQALQYLLRAHGSTVAADGQFGNDTLNAVKAFQSANGLGVDGQVGPQTWTALVVQVQSNATGEAVKAAQTELNKFGYGLGVDGQFGAATDSAARAFQSAHGLGVDGQIGPQTWQMLVGS</sequence>
<dbReference type="PROSITE" id="PS51935">
    <property type="entry name" value="NLPC_P60"/>
    <property type="match status" value="1"/>
</dbReference>
<dbReference type="InterPro" id="IPR036366">
    <property type="entry name" value="PGBDSf"/>
</dbReference>
<dbReference type="InterPro" id="IPR036365">
    <property type="entry name" value="PGBD-like_sf"/>
</dbReference>
<evidence type="ECO:0000256" key="4">
    <source>
        <dbReference type="ARBA" id="ARBA00022807"/>
    </source>
</evidence>
<evidence type="ECO:0000259" key="6">
    <source>
        <dbReference type="PROSITE" id="PS51935"/>
    </source>
</evidence>
<feature type="chain" id="PRO_5045469031" description="NlpC/P60 domain-containing protein" evidence="5">
    <location>
        <begin position="28"/>
        <end position="324"/>
    </location>
</feature>
<proteinExistence type="inferred from homology"/>
<dbReference type="Gene3D" id="1.10.101.10">
    <property type="entry name" value="PGBD-like superfamily/PGBD"/>
    <property type="match status" value="2"/>
</dbReference>
<dbReference type="Proteomes" id="UP001500751">
    <property type="component" value="Unassembled WGS sequence"/>
</dbReference>
<dbReference type="EMBL" id="BAAAQN010000013">
    <property type="protein sequence ID" value="GAA2027116.1"/>
    <property type="molecule type" value="Genomic_DNA"/>
</dbReference>
<keyword evidence="4" id="KW-0788">Thiol protease</keyword>
<accession>A0ABN2U1X0</accession>
<name>A0ABN2U1X0_9ACTN</name>
<protein>
    <recommendedName>
        <fullName evidence="6">NlpC/P60 domain-containing protein</fullName>
    </recommendedName>
</protein>
<dbReference type="RefSeq" id="WP_344665925.1">
    <property type="nucleotide sequence ID" value="NZ_BAAAQN010000013.1"/>
</dbReference>
<gene>
    <name evidence="7" type="ORF">GCM10009839_27210</name>
</gene>
<dbReference type="InterPro" id="IPR000064">
    <property type="entry name" value="NLP_P60_dom"/>
</dbReference>
<feature type="domain" description="NlpC/P60" evidence="6">
    <location>
        <begin position="41"/>
        <end position="175"/>
    </location>
</feature>
<evidence type="ECO:0000313" key="8">
    <source>
        <dbReference type="Proteomes" id="UP001500751"/>
    </source>
</evidence>
<evidence type="ECO:0000256" key="2">
    <source>
        <dbReference type="ARBA" id="ARBA00022670"/>
    </source>
</evidence>
<dbReference type="InterPro" id="IPR038765">
    <property type="entry name" value="Papain-like_cys_pep_sf"/>
</dbReference>
<dbReference type="Gene3D" id="3.90.1720.10">
    <property type="entry name" value="endopeptidase domain like (from Nostoc punctiforme)"/>
    <property type="match status" value="1"/>
</dbReference>
<dbReference type="SUPFAM" id="SSF54001">
    <property type="entry name" value="Cysteine proteinases"/>
    <property type="match status" value="1"/>
</dbReference>
<keyword evidence="5" id="KW-0732">Signal</keyword>
<reference evidence="7 8" key="1">
    <citation type="journal article" date="2019" name="Int. J. Syst. Evol. Microbiol.">
        <title>The Global Catalogue of Microorganisms (GCM) 10K type strain sequencing project: providing services to taxonomists for standard genome sequencing and annotation.</title>
        <authorList>
            <consortium name="The Broad Institute Genomics Platform"/>
            <consortium name="The Broad Institute Genome Sequencing Center for Infectious Disease"/>
            <person name="Wu L."/>
            <person name="Ma J."/>
        </authorList>
    </citation>
    <scope>NUCLEOTIDE SEQUENCE [LARGE SCALE GENOMIC DNA]</scope>
    <source>
        <strain evidence="7 8">JCM 16014</strain>
    </source>
</reference>